<evidence type="ECO:0000313" key="4">
    <source>
        <dbReference type="EMBL" id="RLE53434.1"/>
    </source>
</evidence>
<sequence length="376" mass="42120">MIRIGLIGKTNTGKTTFFNAATLLNAEISTYPFTTKKPNIGVAYVQTLCVCREFKVKDNPQNSACINGWRFIPIELIDLPGLIKGAYLGRGLGNQFLSVAMQADALLHVVDASGSIDAEGRICEPGLGNPIADFYEVEYELIQWFKRVLLMNKNRLQRMTGRGRYTVVDALHKILSGMKVTKQHITESLEAAGIEDKQIKSWSDEDYEKLAYELRVRSKPTLIVANKMDLGPAEENYEKLVEEFGRSLVVPCSAEAELALRRAERAGLIEYVPGTEIFRVIDEDKLTPKQRWALNYVHSRVMGRIFRTGVQQALNIAVFKLLKMNVVYPVEDPVKLSDKNGNVLPDAFLMPPNSTVLDLAREIHSELAKGVIYAID</sequence>
<dbReference type="InterPro" id="IPR012676">
    <property type="entry name" value="TGS-like"/>
</dbReference>
<evidence type="ECO:0000256" key="1">
    <source>
        <dbReference type="ARBA" id="ARBA00022741"/>
    </source>
</evidence>
<dbReference type="InterPro" id="IPR013646">
    <property type="entry name" value="YGR210-like_G4"/>
</dbReference>
<dbReference type="PANTHER" id="PTHR23305:SF1">
    <property type="entry name" value="OBG-TYPE G DOMAIN-CONTAINING PROTEIN"/>
    <property type="match status" value="1"/>
</dbReference>
<dbReference type="InterPro" id="IPR006073">
    <property type="entry name" value="GTP-bd"/>
</dbReference>
<protein>
    <submittedName>
        <fullName evidence="4">GTPase</fullName>
    </submittedName>
</protein>
<organism evidence="4 5">
    <name type="scientific">Thermoproteota archaeon</name>
    <dbReference type="NCBI Taxonomy" id="2056631"/>
    <lineage>
        <taxon>Archaea</taxon>
        <taxon>Thermoproteota</taxon>
    </lineage>
</organism>
<dbReference type="InterPro" id="IPR027417">
    <property type="entry name" value="P-loop_NTPase"/>
</dbReference>
<dbReference type="NCBIfam" id="NF007171">
    <property type="entry name" value="PRK09602.1"/>
    <property type="match status" value="1"/>
</dbReference>
<dbReference type="EMBL" id="QMRA01000066">
    <property type="protein sequence ID" value="RLE53434.1"/>
    <property type="molecule type" value="Genomic_DNA"/>
</dbReference>
<dbReference type="Pfam" id="PF08438">
    <property type="entry name" value="YGR210-like_G4"/>
    <property type="match status" value="1"/>
</dbReference>
<dbReference type="PRINTS" id="PR00326">
    <property type="entry name" value="GTP1OBG"/>
</dbReference>
<keyword evidence="2" id="KW-0342">GTP-binding</keyword>
<dbReference type="SUPFAM" id="SSF52540">
    <property type="entry name" value="P-loop containing nucleoside triphosphate hydrolases"/>
    <property type="match status" value="1"/>
</dbReference>
<evidence type="ECO:0000256" key="2">
    <source>
        <dbReference type="ARBA" id="ARBA00023134"/>
    </source>
</evidence>
<dbReference type="InterPro" id="IPR031167">
    <property type="entry name" value="G_OBG"/>
</dbReference>
<evidence type="ECO:0000313" key="5">
    <source>
        <dbReference type="Proteomes" id="UP000269499"/>
    </source>
</evidence>
<dbReference type="Pfam" id="PF02824">
    <property type="entry name" value="TGS"/>
    <property type="match status" value="1"/>
</dbReference>
<name>A0A497F1F1_9CREN</name>
<dbReference type="PROSITE" id="PS00905">
    <property type="entry name" value="GTP1_OBG"/>
    <property type="match status" value="1"/>
</dbReference>
<proteinExistence type="predicted"/>
<gene>
    <name evidence="4" type="ORF">DRJ26_03330</name>
</gene>
<dbReference type="InterPro" id="IPR006074">
    <property type="entry name" value="GTP1-OBG_CS"/>
</dbReference>
<dbReference type="GO" id="GO:0005737">
    <property type="term" value="C:cytoplasm"/>
    <property type="evidence" value="ECO:0007669"/>
    <property type="project" value="TreeGrafter"/>
</dbReference>
<dbReference type="SUPFAM" id="SSF81271">
    <property type="entry name" value="TGS-like"/>
    <property type="match status" value="1"/>
</dbReference>
<dbReference type="Proteomes" id="UP000269499">
    <property type="component" value="Unassembled WGS sequence"/>
</dbReference>
<dbReference type="Gene3D" id="3.40.50.300">
    <property type="entry name" value="P-loop containing nucleotide triphosphate hydrolases"/>
    <property type="match status" value="1"/>
</dbReference>
<dbReference type="InterPro" id="IPR004095">
    <property type="entry name" value="TGS"/>
</dbReference>
<evidence type="ECO:0000259" key="3">
    <source>
        <dbReference type="PROSITE" id="PS51710"/>
    </source>
</evidence>
<keyword evidence="1" id="KW-0547">Nucleotide-binding</keyword>
<dbReference type="InterPro" id="IPR012675">
    <property type="entry name" value="Beta-grasp_dom_sf"/>
</dbReference>
<dbReference type="Gene3D" id="1.10.8.470">
    <property type="match status" value="1"/>
</dbReference>
<accession>A0A497F1F1</accession>
<dbReference type="PROSITE" id="PS51710">
    <property type="entry name" value="G_OBG"/>
    <property type="match status" value="1"/>
</dbReference>
<feature type="domain" description="OBG-type G" evidence="3">
    <location>
        <begin position="2"/>
        <end position="272"/>
    </location>
</feature>
<dbReference type="Gene3D" id="3.10.20.30">
    <property type="match status" value="1"/>
</dbReference>
<dbReference type="Pfam" id="PF01926">
    <property type="entry name" value="MMR_HSR1"/>
    <property type="match status" value="1"/>
</dbReference>
<feature type="non-terminal residue" evidence="4">
    <location>
        <position position="376"/>
    </location>
</feature>
<reference evidence="4 5" key="1">
    <citation type="submission" date="2018-06" db="EMBL/GenBank/DDBJ databases">
        <title>Extensive metabolic versatility and redundancy in microbially diverse, dynamic hydrothermal sediments.</title>
        <authorList>
            <person name="Dombrowski N."/>
            <person name="Teske A."/>
            <person name="Baker B.J."/>
        </authorList>
    </citation>
    <scope>NUCLEOTIDE SEQUENCE [LARGE SCALE GENOMIC DNA]</scope>
    <source>
        <strain evidence="4">B20_G2</strain>
    </source>
</reference>
<comment type="caution">
    <text evidence="4">The sequence shown here is derived from an EMBL/GenBank/DDBJ whole genome shotgun (WGS) entry which is preliminary data.</text>
</comment>
<dbReference type="GO" id="GO:0016887">
    <property type="term" value="F:ATP hydrolysis activity"/>
    <property type="evidence" value="ECO:0007669"/>
    <property type="project" value="TreeGrafter"/>
</dbReference>
<dbReference type="GO" id="GO:0005525">
    <property type="term" value="F:GTP binding"/>
    <property type="evidence" value="ECO:0007669"/>
    <property type="project" value="UniProtKB-KW"/>
</dbReference>
<dbReference type="PANTHER" id="PTHR23305">
    <property type="entry name" value="OBG GTPASE FAMILY"/>
    <property type="match status" value="1"/>
</dbReference>
<dbReference type="AlphaFoldDB" id="A0A497F1F1"/>